<protein>
    <submittedName>
        <fullName evidence="1">Uncharacterized protein</fullName>
    </submittedName>
</protein>
<accession>A0ACC0JL09</accession>
<name>A0ACC0JL09_CHOFU</name>
<gene>
    <name evidence="1" type="ORF">MSG28_006758</name>
</gene>
<comment type="caution">
    <text evidence="1">The sequence shown here is derived from an EMBL/GenBank/DDBJ whole genome shotgun (WGS) entry which is preliminary data.</text>
</comment>
<organism evidence="1 2">
    <name type="scientific">Choristoneura fumiferana</name>
    <name type="common">Spruce budworm moth</name>
    <name type="synonym">Archips fumiferana</name>
    <dbReference type="NCBI Taxonomy" id="7141"/>
    <lineage>
        <taxon>Eukaryota</taxon>
        <taxon>Metazoa</taxon>
        <taxon>Ecdysozoa</taxon>
        <taxon>Arthropoda</taxon>
        <taxon>Hexapoda</taxon>
        <taxon>Insecta</taxon>
        <taxon>Pterygota</taxon>
        <taxon>Neoptera</taxon>
        <taxon>Endopterygota</taxon>
        <taxon>Lepidoptera</taxon>
        <taxon>Glossata</taxon>
        <taxon>Ditrysia</taxon>
        <taxon>Tortricoidea</taxon>
        <taxon>Tortricidae</taxon>
        <taxon>Tortricinae</taxon>
        <taxon>Choristoneura</taxon>
    </lineage>
</organism>
<dbReference type="Proteomes" id="UP001064048">
    <property type="component" value="Chromosome 11"/>
</dbReference>
<proteinExistence type="predicted"/>
<reference evidence="1 2" key="1">
    <citation type="journal article" date="2022" name="Genome Biol. Evol.">
        <title>The Spruce Budworm Genome: Reconstructing the Evolutionary History of Antifreeze Proteins.</title>
        <authorList>
            <person name="Beliveau C."/>
            <person name="Gagne P."/>
            <person name="Picq S."/>
            <person name="Vernygora O."/>
            <person name="Keeling C.I."/>
            <person name="Pinkney K."/>
            <person name="Doucet D."/>
            <person name="Wen F."/>
            <person name="Johnston J.S."/>
            <person name="Maaroufi H."/>
            <person name="Boyle B."/>
            <person name="Laroche J."/>
            <person name="Dewar K."/>
            <person name="Juretic N."/>
            <person name="Blackburn G."/>
            <person name="Nisole A."/>
            <person name="Brunet B."/>
            <person name="Brandao M."/>
            <person name="Lumley L."/>
            <person name="Duan J."/>
            <person name="Quan G."/>
            <person name="Lucarotti C.J."/>
            <person name="Roe A.D."/>
            <person name="Sperling F.A.H."/>
            <person name="Levesque R.C."/>
            <person name="Cusson M."/>
        </authorList>
    </citation>
    <scope>NUCLEOTIDE SEQUENCE [LARGE SCALE GENOMIC DNA]</scope>
    <source>
        <strain evidence="1">Glfc:IPQL:Cfum</strain>
    </source>
</reference>
<keyword evidence="2" id="KW-1185">Reference proteome</keyword>
<evidence type="ECO:0000313" key="1">
    <source>
        <dbReference type="EMBL" id="KAI8424830.1"/>
    </source>
</evidence>
<evidence type="ECO:0000313" key="2">
    <source>
        <dbReference type="Proteomes" id="UP001064048"/>
    </source>
</evidence>
<sequence length="1572" mass="173390">MALRALLQDHMDHHMHTHVAAHAEGGGVSVTQELLILDTNYNGYAVSYTCVNLPNNQRRVNSWILSRTQTISAASQTEVTRVINSLLDLNTEYYQTTDQSDAGCFYYPIFTPGVPVVFPGQGDESIPVQANFDPTRYTDLWHDIESYPSTFQQGTCNNAFYTLTPEGTVDVFNTQVVDQRLDTISGVAVIPDPTQPAKLRVSFPIAGTNQTISTNYWVLATDYTSYSLVYTCENLPNNQRAVFSWKLGRTQAPFSDAANTAMNAMINTVDVLDSQYFAIRDQSAAGCFYFPEPEIGRPVIFPGQCDQTVAAFPGFNLNQFAGTWHEVQSYPKEQQTGTCVNHDFTATTLANTLNLVSNQVISQSLSSASGTVVTETTDGSGRLRLSMTVNGVSINFPYWVLATDYTSYALVYSCVDRQDDTRAVYSWKLSRTQTLPEAANTPINNAIDAVQVLDNQYYEAVDQSANGCFYYPIFQPGVPVIFPGQCDESIPVQANFDPTRYVDLWHDIESYPSTFQQGTCNNAFYTLTPEGTVDVFNTQVVDQRLDTMRGVAVIPDPSQPAKLLVSFPIAGTNETTSSNYWVLATDYTSYSLVYTCENLSSNQRAVFSWKLGRTKAQFSAAANAAMNAVINTIDVLDSQYFANRDQSAAGCFYFPEPEAGRPVIFPGQCDETVAALPNFNMAQFVGTWHEVQTYPKEQQTGTCVNHAFSTGTTANTLNLVSNQVINQIANSASGNVALESTDGSGRLRLTMTVNGLAINFPYWVLASDYNSYALIYSCMNRADDTRAVYSWKLSRTQTLPEAANTPINNAIAAVQVLDNQYYEPVDQSAAGCQSYPDIPAGDPIIIPGQCGTITPVANFQSAAFAGNWYEAARYASQLQSGDCAASEFTTSGQNGFTLSQTIIYNERLTVVSGNVTLPTDGSGVLTAVLTDGTITYTTTIYVLDTDYSDFALLYSCENVADSNSRQVYSWKLSRTQAGLSQAANDRIAQVIANTEGLLEYYYQPTGQSSNDCFYYPVFTETPDSIILPGACPFISAKPNFEPARYLGNWYDVASYPIESQNGTCSRAEYTLVDGVITIRNTMVVDEQLRVQNGIARLSSGGTGLLTVTFILENGVEVVSTYYVLETDYTSFSLVYNCRNLQDGTRQVFSWKLSRTPALTAEANTIINNIVSNTQGLLEDYYLQTSQSVEDCFYIPEPVPGQSVLFRGTCPVPTLIENFNIAQYLGWWHEMERYPSEDVPGECTSTNLIQSPSSTTIQVVDSSVYNGALNETTGTVTISSTGIMIVTKDNVESILYVLATDYTSYSLVYSCDTVTTDWGPYSRVWSAKYSKLRSLSAADNAAINAVIATNPRLQQDFYESVNQTDAACFHYREDASEQVILPGQCDTQIPVQAGFEVSRFAGTWYQIERYPYPQVSNEGTCVGTRYTPNNNGLTVLNWEVIDGTLNTIEGSATVDEATATLNVNLPQEGDAENRNAELRVLLTDYDNYALLYSCVNINSFQRSVGAFKVSRTRALSNDAQYAIENYMNPREEFYLDYFISISHNEQCLEPSSALLVKSSIIVILVCYALQLVM</sequence>
<dbReference type="EMBL" id="CM046111">
    <property type="protein sequence ID" value="KAI8424830.1"/>
    <property type="molecule type" value="Genomic_DNA"/>
</dbReference>